<sequence>MKTIAVDEDTWKAIKKLKRKLDVNSYDTVIKILLKKWHSSELEEKLDEMGLDEEESETAQELLNMLKG</sequence>
<dbReference type="Proteomes" id="UP000197156">
    <property type="component" value="Chromosome"/>
</dbReference>
<dbReference type="RefSeq" id="WP_088862633.1">
    <property type="nucleotide sequence ID" value="NZ_CP014854.1"/>
</dbReference>
<organism evidence="1 2">
    <name type="scientific">Thermococcus celer Vu 13 = JCM 8558</name>
    <dbReference type="NCBI Taxonomy" id="1293037"/>
    <lineage>
        <taxon>Archaea</taxon>
        <taxon>Methanobacteriati</taxon>
        <taxon>Methanobacteriota</taxon>
        <taxon>Thermococci</taxon>
        <taxon>Thermococcales</taxon>
        <taxon>Thermococcaceae</taxon>
        <taxon>Thermococcus</taxon>
    </lineage>
</organism>
<dbReference type="EMBL" id="CP014854">
    <property type="protein sequence ID" value="ASI98672.1"/>
    <property type="molecule type" value="Genomic_DNA"/>
</dbReference>
<reference evidence="1 2" key="1">
    <citation type="submission" date="2016-03" db="EMBL/GenBank/DDBJ databases">
        <title>Complete genome sequence of Thermococcus celer.</title>
        <authorList>
            <person name="Oger P.M."/>
        </authorList>
    </citation>
    <scope>NUCLEOTIDE SEQUENCE [LARGE SCALE GENOMIC DNA]</scope>
    <source>
        <strain evidence="1 2">Vu 13</strain>
    </source>
</reference>
<evidence type="ECO:0000313" key="1">
    <source>
        <dbReference type="EMBL" id="ASI98672.1"/>
    </source>
</evidence>
<dbReference type="OrthoDB" id="101914at2157"/>
<protein>
    <submittedName>
        <fullName evidence="1">Uncharacterized protein</fullName>
    </submittedName>
</protein>
<accession>A0A218P176</accession>
<dbReference type="KEGG" id="tce:A3L02_03390"/>
<gene>
    <name evidence="1" type="ORF">A3L02_03390</name>
</gene>
<dbReference type="GeneID" id="33323769"/>
<keyword evidence="2" id="KW-1185">Reference proteome</keyword>
<name>A0A218P176_THECE</name>
<evidence type="ECO:0000313" key="2">
    <source>
        <dbReference type="Proteomes" id="UP000197156"/>
    </source>
</evidence>
<dbReference type="AlphaFoldDB" id="A0A218P176"/>
<proteinExistence type="predicted"/>